<evidence type="ECO:0000313" key="2">
    <source>
        <dbReference type="EMBL" id="MBP1987876.1"/>
    </source>
</evidence>
<name>A0A8T4GY21_9EURY</name>
<organism evidence="2 3">
    <name type="scientific">Halolamina salifodinae</name>
    <dbReference type="NCBI Taxonomy" id="1202767"/>
    <lineage>
        <taxon>Archaea</taxon>
        <taxon>Methanobacteriati</taxon>
        <taxon>Methanobacteriota</taxon>
        <taxon>Stenosarchaea group</taxon>
        <taxon>Halobacteria</taxon>
        <taxon>Halobacteriales</taxon>
        <taxon>Haloferacaceae</taxon>
    </lineage>
</organism>
<protein>
    <submittedName>
        <fullName evidence="2">Uncharacterized protein</fullName>
    </submittedName>
</protein>
<dbReference type="Proteomes" id="UP000823736">
    <property type="component" value="Unassembled WGS sequence"/>
</dbReference>
<evidence type="ECO:0000313" key="3">
    <source>
        <dbReference type="Proteomes" id="UP000823736"/>
    </source>
</evidence>
<evidence type="ECO:0000256" key="1">
    <source>
        <dbReference type="SAM" id="MobiDB-lite"/>
    </source>
</evidence>
<accession>A0A8T4GY21</accession>
<dbReference type="RefSeq" id="WP_209492235.1">
    <property type="nucleotide sequence ID" value="NZ_JAGGLC010000005.1"/>
</dbReference>
<dbReference type="AlphaFoldDB" id="A0A8T4GY21"/>
<dbReference type="EMBL" id="JAGGLC010000005">
    <property type="protein sequence ID" value="MBP1987876.1"/>
    <property type="molecule type" value="Genomic_DNA"/>
</dbReference>
<sequence>MGTKQIRVSEDLHARVKAEREDGETLGETLERLLGDYGLVDFADDMADVADEHPTVENLEQAIENSDERAREEIEEQLS</sequence>
<feature type="region of interest" description="Disordered" evidence="1">
    <location>
        <begin position="59"/>
        <end position="79"/>
    </location>
</feature>
<keyword evidence="3" id="KW-1185">Reference proteome</keyword>
<proteinExistence type="predicted"/>
<comment type="caution">
    <text evidence="2">The sequence shown here is derived from an EMBL/GenBank/DDBJ whole genome shotgun (WGS) entry which is preliminary data.</text>
</comment>
<reference evidence="2" key="1">
    <citation type="submission" date="2021-03" db="EMBL/GenBank/DDBJ databases">
        <title>Genomic Encyclopedia of Type Strains, Phase IV (KMG-IV): sequencing the most valuable type-strain genomes for metagenomic binning, comparative biology and taxonomic classification.</title>
        <authorList>
            <person name="Goeker M."/>
        </authorList>
    </citation>
    <scope>NUCLEOTIDE SEQUENCE</scope>
    <source>
        <strain evidence="2">DSM 26232</strain>
    </source>
</reference>
<gene>
    <name evidence="2" type="ORF">J2753_002386</name>
</gene>